<dbReference type="GO" id="GO:0020037">
    <property type="term" value="F:heme binding"/>
    <property type="evidence" value="ECO:0007669"/>
    <property type="project" value="InterPro"/>
</dbReference>
<keyword evidence="5 9" id="KW-0479">Metal-binding</keyword>
<dbReference type="EMBL" id="KQ086040">
    <property type="protein sequence ID" value="KLO09945.1"/>
    <property type="molecule type" value="Genomic_DNA"/>
</dbReference>
<sequence length="537" mass="59423">MFDNLTVPPILAKSPYLALGFVVVFVAIGLLLRHHLANQSKVLPPGPRRLPIIGNVFDFPDGFEGTHWAAHKKLYGPLSSVQAFGKTFIIINDINVATDLLEKRSAKHSDRPDATFGGKMCGFDAVLSMQGPGEKWRSARRRIHNSIGTRAAVSQFNDLLELEGRRLALAFLDSPEKFVEHFQAYAGAIILKICFDYSISRNGHDPLVALGKEAMDVFVDSVSNLWIVDVIPALQYLPGWLPGMGFKKVAKQYHSVLYEFMERPFKFVKSRMAKSAAATSFVSSELESSSGSPEEEHEIKWTTAALYGGGADTSVAVMQTFILAMTLHPEVVRKAQAEIDSVIGADRLPQLSDRPSLPYLDAVIKETLRWNVAAPLSLPRATGEDDEYNGYFIPKGAVIFPNVWQMCHDPSLYHDSFAFKPERFLPSGGREPELDPRNFAFGFGRRICPGKELGDASLYVAFSTVLAVFNISKARDSAGRLTEPEVEYLPGVVSHPKKFQCSINPRSQGAVALIRTVMTESLYDQDDSAHLPESHIH</sequence>
<keyword evidence="7 9" id="KW-0408">Iron</keyword>
<keyword evidence="4 9" id="KW-0349">Heme</keyword>
<dbReference type="PRINTS" id="PR00463">
    <property type="entry name" value="EP450I"/>
</dbReference>
<evidence type="ECO:0000256" key="5">
    <source>
        <dbReference type="ARBA" id="ARBA00022723"/>
    </source>
</evidence>
<evidence type="ECO:0000256" key="1">
    <source>
        <dbReference type="ARBA" id="ARBA00001971"/>
    </source>
</evidence>
<dbReference type="AlphaFoldDB" id="A0A0H2RDN4"/>
<evidence type="ECO:0000256" key="11">
    <source>
        <dbReference type="SAM" id="Phobius"/>
    </source>
</evidence>
<proteinExistence type="inferred from homology"/>
<dbReference type="STRING" id="27342.A0A0H2RDN4"/>
<dbReference type="PROSITE" id="PS00086">
    <property type="entry name" value="CYTOCHROME_P450"/>
    <property type="match status" value="1"/>
</dbReference>
<gene>
    <name evidence="12" type="ORF">SCHPADRAFT_833248</name>
</gene>
<protein>
    <submittedName>
        <fullName evidence="12">Cytochrome P450</fullName>
    </submittedName>
</protein>
<evidence type="ECO:0000256" key="4">
    <source>
        <dbReference type="ARBA" id="ARBA00022617"/>
    </source>
</evidence>
<dbReference type="InterPro" id="IPR050364">
    <property type="entry name" value="Cytochrome_P450_fung"/>
</dbReference>
<dbReference type="PANTHER" id="PTHR46300:SF7">
    <property type="entry name" value="P450, PUTATIVE (EUROFUNG)-RELATED"/>
    <property type="match status" value="1"/>
</dbReference>
<dbReference type="GO" id="GO:0004497">
    <property type="term" value="F:monooxygenase activity"/>
    <property type="evidence" value="ECO:0007669"/>
    <property type="project" value="UniProtKB-KW"/>
</dbReference>
<dbReference type="InterPro" id="IPR001128">
    <property type="entry name" value="Cyt_P450"/>
</dbReference>
<dbReference type="OrthoDB" id="1055148at2759"/>
<dbReference type="Pfam" id="PF00067">
    <property type="entry name" value="p450"/>
    <property type="match status" value="1"/>
</dbReference>
<name>A0A0H2RDN4_9AGAM</name>
<dbReference type="Proteomes" id="UP000053477">
    <property type="component" value="Unassembled WGS sequence"/>
</dbReference>
<evidence type="ECO:0000256" key="2">
    <source>
        <dbReference type="ARBA" id="ARBA00005179"/>
    </source>
</evidence>
<dbReference type="SUPFAM" id="SSF48264">
    <property type="entry name" value="Cytochrome P450"/>
    <property type="match status" value="1"/>
</dbReference>
<dbReference type="GO" id="GO:0016705">
    <property type="term" value="F:oxidoreductase activity, acting on paired donors, with incorporation or reduction of molecular oxygen"/>
    <property type="evidence" value="ECO:0007669"/>
    <property type="project" value="InterPro"/>
</dbReference>
<feature type="transmembrane region" description="Helical" evidence="11">
    <location>
        <begin position="15"/>
        <end position="32"/>
    </location>
</feature>
<reference evidence="12 13" key="1">
    <citation type="submission" date="2015-04" db="EMBL/GenBank/DDBJ databases">
        <title>Complete genome sequence of Schizopora paradoxa KUC8140, a cosmopolitan wood degrader in East Asia.</title>
        <authorList>
            <consortium name="DOE Joint Genome Institute"/>
            <person name="Min B."/>
            <person name="Park H."/>
            <person name="Jang Y."/>
            <person name="Kim J.-J."/>
            <person name="Kim K.H."/>
            <person name="Pangilinan J."/>
            <person name="Lipzen A."/>
            <person name="Riley R."/>
            <person name="Grigoriev I.V."/>
            <person name="Spatafora J.W."/>
            <person name="Choi I.-G."/>
        </authorList>
    </citation>
    <scope>NUCLEOTIDE SEQUENCE [LARGE SCALE GENOMIC DNA]</scope>
    <source>
        <strain evidence="12 13">KUC8140</strain>
    </source>
</reference>
<evidence type="ECO:0000256" key="3">
    <source>
        <dbReference type="ARBA" id="ARBA00010617"/>
    </source>
</evidence>
<dbReference type="GO" id="GO:0005506">
    <property type="term" value="F:iron ion binding"/>
    <property type="evidence" value="ECO:0007669"/>
    <property type="project" value="InterPro"/>
</dbReference>
<keyword evidence="11" id="KW-0472">Membrane</keyword>
<dbReference type="InterPro" id="IPR036396">
    <property type="entry name" value="Cyt_P450_sf"/>
</dbReference>
<keyword evidence="11" id="KW-0812">Transmembrane</keyword>
<evidence type="ECO:0000256" key="9">
    <source>
        <dbReference type="PIRSR" id="PIRSR602401-1"/>
    </source>
</evidence>
<keyword evidence="13" id="KW-1185">Reference proteome</keyword>
<dbReference type="InParanoid" id="A0A0H2RDN4"/>
<organism evidence="12 13">
    <name type="scientific">Schizopora paradoxa</name>
    <dbReference type="NCBI Taxonomy" id="27342"/>
    <lineage>
        <taxon>Eukaryota</taxon>
        <taxon>Fungi</taxon>
        <taxon>Dikarya</taxon>
        <taxon>Basidiomycota</taxon>
        <taxon>Agaricomycotina</taxon>
        <taxon>Agaricomycetes</taxon>
        <taxon>Hymenochaetales</taxon>
        <taxon>Schizoporaceae</taxon>
        <taxon>Schizopora</taxon>
    </lineage>
</organism>
<comment type="pathway">
    <text evidence="2">Secondary metabolite biosynthesis.</text>
</comment>
<keyword evidence="11" id="KW-1133">Transmembrane helix</keyword>
<keyword evidence="6 10" id="KW-0560">Oxidoreductase</keyword>
<dbReference type="Gene3D" id="1.10.630.10">
    <property type="entry name" value="Cytochrome P450"/>
    <property type="match status" value="1"/>
</dbReference>
<evidence type="ECO:0000313" key="12">
    <source>
        <dbReference type="EMBL" id="KLO09945.1"/>
    </source>
</evidence>
<dbReference type="CDD" id="cd11065">
    <property type="entry name" value="CYP64-like"/>
    <property type="match status" value="1"/>
</dbReference>
<comment type="similarity">
    <text evidence="3 10">Belongs to the cytochrome P450 family.</text>
</comment>
<dbReference type="InterPro" id="IPR002401">
    <property type="entry name" value="Cyt_P450_E_grp-I"/>
</dbReference>
<evidence type="ECO:0000256" key="6">
    <source>
        <dbReference type="ARBA" id="ARBA00023002"/>
    </source>
</evidence>
<feature type="binding site" description="axial binding residue" evidence="9">
    <location>
        <position position="448"/>
    </location>
    <ligand>
        <name>heme</name>
        <dbReference type="ChEBI" id="CHEBI:30413"/>
    </ligand>
    <ligandPart>
        <name>Fe</name>
        <dbReference type="ChEBI" id="CHEBI:18248"/>
    </ligandPart>
</feature>
<evidence type="ECO:0000256" key="8">
    <source>
        <dbReference type="ARBA" id="ARBA00023033"/>
    </source>
</evidence>
<evidence type="ECO:0000313" key="13">
    <source>
        <dbReference type="Proteomes" id="UP000053477"/>
    </source>
</evidence>
<comment type="cofactor">
    <cofactor evidence="1 9">
        <name>heme</name>
        <dbReference type="ChEBI" id="CHEBI:30413"/>
    </cofactor>
</comment>
<dbReference type="InterPro" id="IPR017972">
    <property type="entry name" value="Cyt_P450_CS"/>
</dbReference>
<evidence type="ECO:0000256" key="7">
    <source>
        <dbReference type="ARBA" id="ARBA00023004"/>
    </source>
</evidence>
<keyword evidence="8 10" id="KW-0503">Monooxygenase</keyword>
<accession>A0A0H2RDN4</accession>
<dbReference type="PANTHER" id="PTHR46300">
    <property type="entry name" value="P450, PUTATIVE (EUROFUNG)-RELATED-RELATED"/>
    <property type="match status" value="1"/>
</dbReference>
<evidence type="ECO:0000256" key="10">
    <source>
        <dbReference type="RuleBase" id="RU000461"/>
    </source>
</evidence>